<proteinExistence type="predicted"/>
<name>A0AAE0TIY5_9BIVA</name>
<evidence type="ECO:0000313" key="5">
    <source>
        <dbReference type="Proteomes" id="UP001195483"/>
    </source>
</evidence>
<gene>
    <name evidence="4" type="ORF">CHS0354_019879</name>
</gene>
<reference evidence="4" key="3">
    <citation type="submission" date="2023-05" db="EMBL/GenBank/DDBJ databases">
        <authorList>
            <person name="Smith C.H."/>
        </authorList>
    </citation>
    <scope>NUCLEOTIDE SEQUENCE</scope>
    <source>
        <strain evidence="4">CHS0354</strain>
        <tissue evidence="4">Mantle</tissue>
    </source>
</reference>
<evidence type="ECO:0000256" key="1">
    <source>
        <dbReference type="SAM" id="Coils"/>
    </source>
</evidence>
<dbReference type="Proteomes" id="UP001195483">
    <property type="component" value="Unassembled WGS sequence"/>
</dbReference>
<feature type="signal peptide" evidence="3">
    <location>
        <begin position="1"/>
        <end position="23"/>
    </location>
</feature>
<reference evidence="4" key="1">
    <citation type="journal article" date="2021" name="Genome Biol. Evol.">
        <title>A High-Quality Reference Genome for a Parasitic Bivalve with Doubly Uniparental Inheritance (Bivalvia: Unionida).</title>
        <authorList>
            <person name="Smith C.H."/>
        </authorList>
    </citation>
    <scope>NUCLEOTIDE SEQUENCE</scope>
    <source>
        <strain evidence="4">CHS0354</strain>
    </source>
</reference>
<sequence>MKVQTEVLLLCFLSGVFLSVVQAKPSPALMRELVDLEKYLEKKEASEGTDGQNENQDEMPTEQELTKNNEQEEEKNSAGNENKPKNENNNNGGTNTAEGSGTEAEDSEAEAGVPPAKPEEDGPPEEPTIRQSENGEHYPSREQESSARGVKGEGNLSLEGNKLNPSKGQVENGRGPIYEILDEFQNVDRKFTELENNSKKAKEKTNEKIGQLKTLLEEINRSTVGLDETPSFGKESVRENVPARRSHISDTEFLNILHSLLTYS</sequence>
<feature type="chain" id="PRO_5041914913" evidence="3">
    <location>
        <begin position="24"/>
        <end position="264"/>
    </location>
</feature>
<feature type="compositionally biased region" description="Low complexity" evidence="2">
    <location>
        <begin position="87"/>
        <end position="102"/>
    </location>
</feature>
<accession>A0AAE0TIY5</accession>
<reference evidence="4" key="2">
    <citation type="journal article" date="2021" name="Genome Biol. Evol.">
        <title>Developing a high-quality reference genome for a parasitic bivalve with doubly uniparental inheritance (Bivalvia: Unionida).</title>
        <authorList>
            <person name="Smith C.H."/>
        </authorList>
    </citation>
    <scope>NUCLEOTIDE SEQUENCE</scope>
    <source>
        <strain evidence="4">CHS0354</strain>
        <tissue evidence="4">Mantle</tissue>
    </source>
</reference>
<feature type="coiled-coil region" evidence="1">
    <location>
        <begin position="184"/>
        <end position="222"/>
    </location>
</feature>
<keyword evidence="5" id="KW-1185">Reference proteome</keyword>
<comment type="caution">
    <text evidence="4">The sequence shown here is derived from an EMBL/GenBank/DDBJ whole genome shotgun (WGS) entry which is preliminary data.</text>
</comment>
<feature type="region of interest" description="Disordered" evidence="2">
    <location>
        <begin position="42"/>
        <end position="174"/>
    </location>
</feature>
<evidence type="ECO:0000256" key="2">
    <source>
        <dbReference type="SAM" id="MobiDB-lite"/>
    </source>
</evidence>
<keyword evidence="3" id="KW-0732">Signal</keyword>
<feature type="compositionally biased region" description="Basic and acidic residues" evidence="2">
    <location>
        <begin position="133"/>
        <end position="145"/>
    </location>
</feature>
<evidence type="ECO:0000313" key="4">
    <source>
        <dbReference type="EMBL" id="KAK3610819.1"/>
    </source>
</evidence>
<dbReference type="AlphaFoldDB" id="A0AAE0TIY5"/>
<protein>
    <submittedName>
        <fullName evidence="4">Uncharacterized protein</fullName>
    </submittedName>
</protein>
<dbReference type="EMBL" id="JAEAOA010001212">
    <property type="protein sequence ID" value="KAK3610819.1"/>
    <property type="molecule type" value="Genomic_DNA"/>
</dbReference>
<evidence type="ECO:0000256" key="3">
    <source>
        <dbReference type="SAM" id="SignalP"/>
    </source>
</evidence>
<feature type="compositionally biased region" description="Basic and acidic residues" evidence="2">
    <location>
        <begin position="64"/>
        <end position="86"/>
    </location>
</feature>
<keyword evidence="1" id="KW-0175">Coiled coil</keyword>
<organism evidence="4 5">
    <name type="scientific">Potamilus streckersoni</name>
    <dbReference type="NCBI Taxonomy" id="2493646"/>
    <lineage>
        <taxon>Eukaryota</taxon>
        <taxon>Metazoa</taxon>
        <taxon>Spiralia</taxon>
        <taxon>Lophotrochozoa</taxon>
        <taxon>Mollusca</taxon>
        <taxon>Bivalvia</taxon>
        <taxon>Autobranchia</taxon>
        <taxon>Heteroconchia</taxon>
        <taxon>Palaeoheterodonta</taxon>
        <taxon>Unionida</taxon>
        <taxon>Unionoidea</taxon>
        <taxon>Unionidae</taxon>
        <taxon>Ambleminae</taxon>
        <taxon>Lampsilini</taxon>
        <taxon>Potamilus</taxon>
    </lineage>
</organism>